<feature type="signal peptide" evidence="2">
    <location>
        <begin position="1"/>
        <end position="32"/>
    </location>
</feature>
<dbReference type="AlphaFoldDB" id="A0A4T2C8C2"/>
<dbReference type="RefSeq" id="WP_136641371.1">
    <property type="nucleotide sequence ID" value="NZ_QYRT01000008.1"/>
</dbReference>
<dbReference type="InterPro" id="IPR028082">
    <property type="entry name" value="Peripla_BP_I"/>
</dbReference>
<dbReference type="InterPro" id="IPR050555">
    <property type="entry name" value="Bact_Solute-Bind_Prot2"/>
</dbReference>
<dbReference type="PANTHER" id="PTHR30036">
    <property type="entry name" value="D-XYLOSE-BINDING PERIPLASMIC PROTEIN"/>
    <property type="match status" value="1"/>
</dbReference>
<evidence type="ECO:0000256" key="2">
    <source>
        <dbReference type="SAM" id="SignalP"/>
    </source>
</evidence>
<protein>
    <submittedName>
        <fullName evidence="4">Ribose ABC transporter substrate-binding protein</fullName>
    </submittedName>
</protein>
<comment type="subcellular location">
    <subcellularLocation>
        <location evidence="1">Cell envelope</location>
    </subcellularLocation>
</comment>
<feature type="domain" description="Periplasmic binding protein" evidence="3">
    <location>
        <begin position="68"/>
        <end position="251"/>
    </location>
</feature>
<evidence type="ECO:0000313" key="4">
    <source>
        <dbReference type="EMBL" id="TIH38638.1"/>
    </source>
</evidence>
<evidence type="ECO:0000256" key="1">
    <source>
        <dbReference type="ARBA" id="ARBA00004196"/>
    </source>
</evidence>
<dbReference type="SUPFAM" id="SSF53822">
    <property type="entry name" value="Periplasmic binding protein-like I"/>
    <property type="match status" value="1"/>
</dbReference>
<keyword evidence="5" id="KW-1185">Reference proteome</keyword>
<dbReference type="Pfam" id="PF13407">
    <property type="entry name" value="Peripla_BP_4"/>
    <property type="match status" value="1"/>
</dbReference>
<dbReference type="InterPro" id="IPR025997">
    <property type="entry name" value="SBP_2_dom"/>
</dbReference>
<sequence length="372" mass="38163">MKPRTRFASIAAAAVAAALILTGCGTAGGASAGGGNTASAGPVTHVDGAPAWCGTKPISFALLDGFGGNSWRLVTTASGKAEAQLCPSVTKFSYADGQGSTEKASSDIKGLVSSGVNAMVVFPDAGKAMLPALTAAYNAGVVTVPYRVDPGGAAGTNYDKWIGDDFANDGTNWANWIQKNVPSGGNILFLGGPAGNSQSTDEYNAMTKVLGTSYSFIGETPFQPTNWDPTLTQQLLTADIAKYPKIDVIVSDFGPTLVSSLPLFPQSGRSIPALATSDGNSLSCFWEDNHAANPDFKLMTVATGNDNVRLAVDYAVAKATGGAIPTADSFKGPIFEDSVSQQPNGVKCDRSLPGDVYLSAQMPGTDQAALGK</sequence>
<evidence type="ECO:0000259" key="3">
    <source>
        <dbReference type="Pfam" id="PF13407"/>
    </source>
</evidence>
<name>A0A4T2C8C2_9MICO</name>
<gene>
    <name evidence="4" type="ORF">D4765_05930</name>
</gene>
<keyword evidence="2" id="KW-0732">Signal</keyword>
<organism evidence="4 5">
    <name type="scientific">Subtercola vilae</name>
    <dbReference type="NCBI Taxonomy" id="2056433"/>
    <lineage>
        <taxon>Bacteria</taxon>
        <taxon>Bacillati</taxon>
        <taxon>Actinomycetota</taxon>
        <taxon>Actinomycetes</taxon>
        <taxon>Micrococcales</taxon>
        <taxon>Microbacteriaceae</taxon>
        <taxon>Subtercola</taxon>
    </lineage>
</organism>
<dbReference type="PROSITE" id="PS51257">
    <property type="entry name" value="PROKAR_LIPOPROTEIN"/>
    <property type="match status" value="1"/>
</dbReference>
<comment type="caution">
    <text evidence="4">The sequence shown here is derived from an EMBL/GenBank/DDBJ whole genome shotgun (WGS) entry which is preliminary data.</text>
</comment>
<dbReference type="Gene3D" id="3.40.50.2300">
    <property type="match status" value="2"/>
</dbReference>
<proteinExistence type="predicted"/>
<dbReference type="Proteomes" id="UP000306192">
    <property type="component" value="Unassembled WGS sequence"/>
</dbReference>
<evidence type="ECO:0000313" key="5">
    <source>
        <dbReference type="Proteomes" id="UP000306192"/>
    </source>
</evidence>
<accession>A0A4T2C8C2</accession>
<dbReference type="GO" id="GO:0030288">
    <property type="term" value="C:outer membrane-bounded periplasmic space"/>
    <property type="evidence" value="ECO:0007669"/>
    <property type="project" value="TreeGrafter"/>
</dbReference>
<dbReference type="OrthoDB" id="9066846at2"/>
<reference evidence="4 5" key="1">
    <citation type="journal article" date="2019" name="Microorganisms">
        <title>Systematic Affiliation and Genome Analysis of Subtercola vilae DB165(T) with Particular Emphasis on Cold Adaptation of an Isolate from a High-Altitude Cold Volcano Lake.</title>
        <authorList>
            <person name="Villalobos A.S."/>
            <person name="Wiese J."/>
            <person name="Imhoff J.F."/>
            <person name="Dorador C."/>
            <person name="Keller A."/>
            <person name="Hentschel U."/>
        </authorList>
    </citation>
    <scope>NUCLEOTIDE SEQUENCE [LARGE SCALE GENOMIC DNA]</scope>
    <source>
        <strain evidence="4 5">DB165</strain>
    </source>
</reference>
<feature type="chain" id="PRO_5039210832" evidence="2">
    <location>
        <begin position="33"/>
        <end position="372"/>
    </location>
</feature>
<dbReference type="GO" id="GO:0030246">
    <property type="term" value="F:carbohydrate binding"/>
    <property type="evidence" value="ECO:0007669"/>
    <property type="project" value="TreeGrafter"/>
</dbReference>
<dbReference type="EMBL" id="QYRT01000008">
    <property type="protein sequence ID" value="TIH38638.1"/>
    <property type="molecule type" value="Genomic_DNA"/>
</dbReference>